<gene>
    <name evidence="1" type="ORF">Q9315_05930</name>
</gene>
<dbReference type="Proteomes" id="UP001225788">
    <property type="component" value="Chromosome"/>
</dbReference>
<evidence type="ECO:0000313" key="1">
    <source>
        <dbReference type="EMBL" id="WLS04156.1"/>
    </source>
</evidence>
<dbReference type="RefSeq" id="WP_306160060.1">
    <property type="nucleotide sequence ID" value="NZ_CP132314.1"/>
</dbReference>
<organism evidence="1 2">
    <name type="scientific">Shinella oryzae</name>
    <dbReference type="NCBI Taxonomy" id="2871820"/>
    <lineage>
        <taxon>Bacteria</taxon>
        <taxon>Pseudomonadati</taxon>
        <taxon>Pseudomonadota</taxon>
        <taxon>Alphaproteobacteria</taxon>
        <taxon>Hyphomicrobiales</taxon>
        <taxon>Rhizobiaceae</taxon>
        <taxon>Shinella</taxon>
    </lineage>
</organism>
<keyword evidence="2" id="KW-1185">Reference proteome</keyword>
<reference evidence="1 2" key="1">
    <citation type="submission" date="2023-08" db="EMBL/GenBank/DDBJ databases">
        <title>Pathogen: clinical or host-associated sample.</title>
        <authorList>
            <person name="Hergert J."/>
            <person name="Casey R."/>
            <person name="Wagner J."/>
            <person name="Young E.L."/>
            <person name="Oakeson K.F."/>
        </authorList>
    </citation>
    <scope>NUCLEOTIDE SEQUENCE [LARGE SCALE GENOMIC DNA]</scope>
    <source>
        <strain evidence="1 2">UPHL-collab-2</strain>
    </source>
</reference>
<proteinExistence type="predicted"/>
<accession>A0ABY9K995</accession>
<protein>
    <submittedName>
        <fullName evidence="1">DUF3768 domain-containing protein</fullName>
    </submittedName>
</protein>
<sequence length="126" mass="14541">MEFSEMIPIALDTGRERLHRADMIRRLNDAFRRTFVSSHVIATRSIMLLPPDERASVFQAVREHETFAAEDDPFGEHEFGAVTRNGVRYFWKIDYYNLDLNGASPDPADCAFTVRFMTIMTAGEHR</sequence>
<dbReference type="EMBL" id="CP132314">
    <property type="protein sequence ID" value="WLS04156.1"/>
    <property type="molecule type" value="Genomic_DNA"/>
</dbReference>
<evidence type="ECO:0000313" key="2">
    <source>
        <dbReference type="Proteomes" id="UP001225788"/>
    </source>
</evidence>
<name>A0ABY9K995_9HYPH</name>
<dbReference type="Pfam" id="PF12599">
    <property type="entry name" value="DUF3768"/>
    <property type="match status" value="1"/>
</dbReference>
<dbReference type="InterPro" id="IPR022243">
    <property type="entry name" value="DUF3768"/>
</dbReference>